<dbReference type="CDD" id="cd06127">
    <property type="entry name" value="DEDDh"/>
    <property type="match status" value="1"/>
</dbReference>
<gene>
    <name evidence="6" type="ORF">M2350_001050</name>
</gene>
<reference evidence="6 7" key="1">
    <citation type="submission" date="2022-08" db="EMBL/GenBank/DDBJ databases">
        <title>Bacterial and archaeal communities from various locations to study Microbial Dark Matter (Phase II).</title>
        <authorList>
            <person name="Stepanauskas R."/>
        </authorList>
    </citation>
    <scope>NUCLEOTIDE SEQUENCE [LARGE SCALE GENOMIC DNA]</scope>
    <source>
        <strain evidence="6 7">PD1</strain>
    </source>
</reference>
<comment type="caution">
    <text evidence="6">The sequence shown here is derived from an EMBL/GenBank/DDBJ whole genome shotgun (WGS) entry which is preliminary data.</text>
</comment>
<evidence type="ECO:0000259" key="5">
    <source>
        <dbReference type="SMART" id="SM00479"/>
    </source>
</evidence>
<evidence type="ECO:0000256" key="4">
    <source>
        <dbReference type="SAM" id="MobiDB-lite"/>
    </source>
</evidence>
<name>A0ABT2EL32_9BACT</name>
<protein>
    <submittedName>
        <fullName evidence="6">DNA polymerase III epsilon subunit-like protein</fullName>
    </submittedName>
</protein>
<dbReference type="PANTHER" id="PTHR30231">
    <property type="entry name" value="DNA POLYMERASE III SUBUNIT EPSILON"/>
    <property type="match status" value="1"/>
</dbReference>
<dbReference type="PANTHER" id="PTHR30231:SF4">
    <property type="entry name" value="PROTEIN NEN2"/>
    <property type="match status" value="1"/>
</dbReference>
<dbReference type="InterPro" id="IPR036397">
    <property type="entry name" value="RNaseH_sf"/>
</dbReference>
<keyword evidence="1" id="KW-0540">Nuclease</keyword>
<proteinExistence type="predicted"/>
<dbReference type="InterPro" id="IPR013520">
    <property type="entry name" value="Ribonucl_H"/>
</dbReference>
<dbReference type="Pfam" id="PF00929">
    <property type="entry name" value="RNase_T"/>
    <property type="match status" value="1"/>
</dbReference>
<evidence type="ECO:0000256" key="3">
    <source>
        <dbReference type="ARBA" id="ARBA00022839"/>
    </source>
</evidence>
<evidence type="ECO:0000256" key="2">
    <source>
        <dbReference type="ARBA" id="ARBA00022801"/>
    </source>
</evidence>
<dbReference type="SUPFAM" id="SSF53098">
    <property type="entry name" value="Ribonuclease H-like"/>
    <property type="match status" value="1"/>
</dbReference>
<dbReference type="Gene3D" id="3.30.420.10">
    <property type="entry name" value="Ribonuclease H-like superfamily/Ribonuclease H"/>
    <property type="match status" value="1"/>
</dbReference>
<accession>A0ABT2EL32</accession>
<organism evidence="6 7">
    <name type="scientific">Candidatus Fervidibacter sacchari</name>
    <dbReference type="NCBI Taxonomy" id="1448929"/>
    <lineage>
        <taxon>Bacteria</taxon>
        <taxon>Candidatus Fervidibacterota</taxon>
        <taxon>Candidatus Fervidibacter</taxon>
    </lineage>
</organism>
<feature type="domain" description="Exonuclease" evidence="5">
    <location>
        <begin position="36"/>
        <end position="230"/>
    </location>
</feature>
<keyword evidence="7" id="KW-1185">Reference proteome</keyword>
<dbReference type="Proteomes" id="UP001204798">
    <property type="component" value="Unassembled WGS sequence"/>
</dbReference>
<dbReference type="SMART" id="SM00479">
    <property type="entry name" value="EXOIII"/>
    <property type="match status" value="1"/>
</dbReference>
<dbReference type="InterPro" id="IPR012337">
    <property type="entry name" value="RNaseH-like_sf"/>
</dbReference>
<dbReference type="RefSeq" id="WP_259094643.1">
    <property type="nucleotide sequence ID" value="NZ_CP130454.1"/>
</dbReference>
<evidence type="ECO:0000313" key="7">
    <source>
        <dbReference type="Proteomes" id="UP001204798"/>
    </source>
</evidence>
<evidence type="ECO:0000256" key="1">
    <source>
        <dbReference type="ARBA" id="ARBA00022722"/>
    </source>
</evidence>
<dbReference type="EMBL" id="JANUCP010000002">
    <property type="protein sequence ID" value="MCS3918650.1"/>
    <property type="molecule type" value="Genomic_DNA"/>
</dbReference>
<feature type="region of interest" description="Disordered" evidence="4">
    <location>
        <begin position="1"/>
        <end position="29"/>
    </location>
</feature>
<keyword evidence="2" id="KW-0378">Hydrolase</keyword>
<keyword evidence="3" id="KW-0269">Exonuclease</keyword>
<evidence type="ECO:0000313" key="6">
    <source>
        <dbReference type="EMBL" id="MCS3918650.1"/>
    </source>
</evidence>
<sequence>MRELISEPEQSADDELAEEEPKTKPSTLRSLPPLTSYVIFDLETNSLQPEQGDFFQISAIKVINGEAVEVFNEFARVPTEPIPVALRERLHFRELDLERRIREAGTQRQAIAKFKAFVGELPLIAHNASFDIQFLCKHDKSFEEHPLVDSLELLCLAFPELPSHAIERLAQHFGFVPEGERWDEVKKLDERLGIATQMGVADLTALFHSALFDCAVLHLLLKEAQASLKQAKPAYKAHLRLLSDNLGDWVEAPPAPGRCPSDLSELIELPEPFALSTALRQPDPSVSFDETTVTRFYECMR</sequence>